<dbReference type="STRING" id="573413.Spirs_2665"/>
<accession>E1R8L5</accession>
<dbReference type="AlphaFoldDB" id="E1R8L5"/>
<keyword evidence="2" id="KW-1185">Reference proteome</keyword>
<dbReference type="OrthoDB" id="2363925at2"/>
<reference evidence="1 2" key="1">
    <citation type="journal article" date="2010" name="Stand. Genomic Sci.">
        <title>Complete genome sequence of Spirochaeta smaragdinae type strain (SEBR 4228).</title>
        <authorList>
            <person name="Mavromatis K."/>
            <person name="Yasawong M."/>
            <person name="Chertkov O."/>
            <person name="Lapidus A."/>
            <person name="Lucas S."/>
            <person name="Nolan M."/>
            <person name="Del Rio T.G."/>
            <person name="Tice H."/>
            <person name="Cheng J.F."/>
            <person name="Pitluck S."/>
            <person name="Liolios K."/>
            <person name="Ivanova N."/>
            <person name="Tapia R."/>
            <person name="Han C."/>
            <person name="Bruce D."/>
            <person name="Goodwin L."/>
            <person name="Pati A."/>
            <person name="Chen A."/>
            <person name="Palaniappan K."/>
            <person name="Land M."/>
            <person name="Hauser L."/>
            <person name="Chang Y.J."/>
            <person name="Jeffries C.D."/>
            <person name="Detter J.C."/>
            <person name="Rohde M."/>
            <person name="Brambilla E."/>
            <person name="Spring S."/>
            <person name="Goker M."/>
            <person name="Sikorski J."/>
            <person name="Woyke T."/>
            <person name="Bristow J."/>
            <person name="Eisen J.A."/>
            <person name="Markowitz V."/>
            <person name="Hugenholtz P."/>
            <person name="Klenk H.P."/>
            <person name="Kyrpides N.C."/>
        </authorList>
    </citation>
    <scope>NUCLEOTIDE SEQUENCE [LARGE SCALE GENOMIC DNA]</scope>
    <source>
        <strain evidence="2">DSM 11293 / JCM 15392 / SEBR 4228</strain>
    </source>
</reference>
<organism evidence="1 2">
    <name type="scientific">Sediminispirochaeta smaragdinae (strain DSM 11293 / JCM 15392 / SEBR 4228)</name>
    <name type="common">Spirochaeta smaragdinae</name>
    <dbReference type="NCBI Taxonomy" id="573413"/>
    <lineage>
        <taxon>Bacteria</taxon>
        <taxon>Pseudomonadati</taxon>
        <taxon>Spirochaetota</taxon>
        <taxon>Spirochaetia</taxon>
        <taxon>Spirochaetales</taxon>
        <taxon>Spirochaetaceae</taxon>
        <taxon>Sediminispirochaeta</taxon>
    </lineage>
</organism>
<dbReference type="Proteomes" id="UP000002318">
    <property type="component" value="Chromosome"/>
</dbReference>
<dbReference type="HOGENOM" id="CLU_513776_0_0_12"/>
<sequence>MASLFDFLLKLFARIFWGSEEEWYKHKQRKAIIKSLRERHPDWLDSSGKRLGEGFASAMLKLARSVHSFAGEFSRLSAFGRDEQATEKIAGALFRSWMDDEAVALLESLSYEKMKAEVSSSLDPFAVLERLDLRFESLFTLLSGDHFSGFSDGFFHLLLFAELLRYDFQGLLVQFDPSFSILNPRYVSAFSPIALAQVEEELLDFYYIWEEFEVSISFERDISILSGDEASDTLEQRLYHLREARERGFSAEELLLLLQIAKEDAAFQPSTYPKPENSQLHEIQRIKEKFLQDRFRLEKSVKEKKLRPIAEKLFLGIPYRPLKEYGVGIDRLLLAAGFVGFRYVLPLETVMNFLEAIYRPSISRELAKLLDEGFFPDPTLGQRLVRIMSDAEGLETNLKAFCTFAGDVPIGDRTIGDKEATSLLQSDEISAEDRTALEEYQKILDKEAAELVKQSGALFGKLYRFVMLLNRDAKQRQPGIVTNIRAIEGVEKRNIQERFRDIEESLDLLVAILKRYTVVVSPSEYEALSV</sequence>
<proteinExistence type="predicted"/>
<gene>
    <name evidence="1" type="ordered locus">Spirs_2665</name>
</gene>
<dbReference type="KEGG" id="ssm:Spirs_2665"/>
<evidence type="ECO:0000313" key="2">
    <source>
        <dbReference type="Proteomes" id="UP000002318"/>
    </source>
</evidence>
<dbReference type="RefSeq" id="WP_013255233.1">
    <property type="nucleotide sequence ID" value="NC_014364.1"/>
</dbReference>
<protein>
    <submittedName>
        <fullName evidence="1">Uncharacterized protein</fullName>
    </submittedName>
</protein>
<evidence type="ECO:0000313" key="1">
    <source>
        <dbReference type="EMBL" id="ADK81772.1"/>
    </source>
</evidence>
<name>E1R8L5_SEDSS</name>
<dbReference type="EMBL" id="CP002116">
    <property type="protein sequence ID" value="ADK81772.1"/>
    <property type="molecule type" value="Genomic_DNA"/>
</dbReference>